<dbReference type="PROSITE" id="PS00369">
    <property type="entry name" value="PTS_HPR_HIS"/>
    <property type="match status" value="1"/>
</dbReference>
<dbReference type="NCBIfam" id="NF010352">
    <property type="entry name" value="PRK13780.1"/>
    <property type="match status" value="1"/>
</dbReference>
<accession>A0A0A2UUH1</accession>
<reference evidence="9 10" key="1">
    <citation type="submission" date="2013-08" db="EMBL/GenBank/DDBJ databases">
        <title>Genome of Pontibacillus chungwhensis.</title>
        <authorList>
            <person name="Wang Q."/>
            <person name="Wang G."/>
        </authorList>
    </citation>
    <scope>NUCLEOTIDE SEQUENCE [LARGE SCALE GENOMIC DNA]</scope>
    <source>
        <strain evidence="9 10">BH030062</strain>
    </source>
</reference>
<evidence type="ECO:0000256" key="2">
    <source>
        <dbReference type="ARBA" id="ARBA00004496"/>
    </source>
</evidence>
<keyword evidence="10" id="KW-1185">Reference proteome</keyword>
<proteinExistence type="inferred from homology"/>
<dbReference type="CDD" id="cd00367">
    <property type="entry name" value="PTS-HPr_like"/>
    <property type="match status" value="1"/>
</dbReference>
<evidence type="ECO:0000313" key="9">
    <source>
        <dbReference type="EMBL" id="KGP91584.1"/>
    </source>
</evidence>
<sequence length="88" mass="9297">MVEQTMTITSEDGVHARPATVLVQTAGQYKADVNLEYNGKSVNLKSIMGIMSLGIPSGAEVKITAEGTDEEEALNGVADAMKKENLGE</sequence>
<evidence type="ECO:0000259" key="8">
    <source>
        <dbReference type="PROSITE" id="PS51350"/>
    </source>
</evidence>
<organism evidence="9 10">
    <name type="scientific">Pontibacillus chungwhensis BH030062</name>
    <dbReference type="NCBI Taxonomy" id="1385513"/>
    <lineage>
        <taxon>Bacteria</taxon>
        <taxon>Bacillati</taxon>
        <taxon>Bacillota</taxon>
        <taxon>Bacilli</taxon>
        <taxon>Bacillales</taxon>
        <taxon>Bacillaceae</taxon>
        <taxon>Pontibacillus</taxon>
    </lineage>
</organism>
<evidence type="ECO:0000256" key="1">
    <source>
        <dbReference type="ARBA" id="ARBA00003681"/>
    </source>
</evidence>
<dbReference type="InterPro" id="IPR050399">
    <property type="entry name" value="HPr"/>
</dbReference>
<dbReference type="Gene3D" id="3.30.1340.10">
    <property type="entry name" value="HPr-like"/>
    <property type="match status" value="1"/>
</dbReference>
<dbReference type="GO" id="GO:0005737">
    <property type="term" value="C:cytoplasm"/>
    <property type="evidence" value="ECO:0007669"/>
    <property type="project" value="UniProtKB-SubCell"/>
</dbReference>
<dbReference type="PRINTS" id="PR00107">
    <property type="entry name" value="PHOSPHOCPHPR"/>
</dbReference>
<dbReference type="EMBL" id="AVBG01000005">
    <property type="protein sequence ID" value="KGP91584.1"/>
    <property type="molecule type" value="Genomic_DNA"/>
</dbReference>
<comment type="caution">
    <text evidence="9">The sequence shown here is derived from an EMBL/GenBank/DDBJ whole genome shotgun (WGS) entry which is preliminary data.</text>
</comment>
<comment type="function">
    <text evidence="1">General (non sugar-specific) component of the phosphoenolpyruvate-dependent sugar phosphotransferase system (sugar PTS). This major carbohydrate active-transport system catalyzes the phosphorylation of incoming sugar substrates concomitantly with their translocation across the cell membrane. The phosphoryl group from phosphoenolpyruvate (PEP) is transferred to the phosphoryl carrier protein HPr by enzyme I. Phospho-HPr then transfers it to the PTS EIIA domain.</text>
</comment>
<dbReference type="OrthoDB" id="9809047at2"/>
<evidence type="ECO:0000256" key="5">
    <source>
        <dbReference type="ARBA" id="ARBA00022490"/>
    </source>
</evidence>
<dbReference type="PROSITE" id="PS51350">
    <property type="entry name" value="PTS_HPR_DOM"/>
    <property type="match status" value="1"/>
</dbReference>
<dbReference type="eggNOG" id="COG1925">
    <property type="taxonomic scope" value="Bacteria"/>
</dbReference>
<name>A0A0A2UUH1_9BACI</name>
<dbReference type="STRING" id="1385513.N780_18260"/>
<evidence type="ECO:0000256" key="6">
    <source>
        <dbReference type="ARBA" id="ARBA00022597"/>
    </source>
</evidence>
<dbReference type="PANTHER" id="PTHR33705">
    <property type="entry name" value="PHOSPHOCARRIER PROTEIN HPR"/>
    <property type="match status" value="1"/>
</dbReference>
<dbReference type="Proteomes" id="UP000030153">
    <property type="component" value="Unassembled WGS sequence"/>
</dbReference>
<keyword evidence="6" id="KW-0813">Transport</keyword>
<dbReference type="Pfam" id="PF00381">
    <property type="entry name" value="PTS-HPr"/>
    <property type="match status" value="1"/>
</dbReference>
<keyword evidence="6" id="KW-0762">Sugar transport</keyword>
<feature type="domain" description="HPr" evidence="8">
    <location>
        <begin position="1"/>
        <end position="88"/>
    </location>
</feature>
<evidence type="ECO:0000256" key="3">
    <source>
        <dbReference type="ARBA" id="ARBA00010736"/>
    </source>
</evidence>
<evidence type="ECO:0000256" key="7">
    <source>
        <dbReference type="ARBA" id="ARBA00022683"/>
    </source>
</evidence>
<keyword evidence="5" id="KW-0963">Cytoplasm</keyword>
<dbReference type="InterPro" id="IPR000032">
    <property type="entry name" value="HPr-like"/>
</dbReference>
<protein>
    <recommendedName>
        <fullName evidence="4">Phosphocarrier protein HPr</fullName>
    </recommendedName>
</protein>
<dbReference type="InterPro" id="IPR001020">
    <property type="entry name" value="PTS_HPr_His_P_site"/>
</dbReference>
<evidence type="ECO:0000256" key="4">
    <source>
        <dbReference type="ARBA" id="ARBA00020422"/>
    </source>
</evidence>
<keyword evidence="7" id="KW-0598">Phosphotransferase system</keyword>
<dbReference type="InterPro" id="IPR035895">
    <property type="entry name" value="HPr-like_sf"/>
</dbReference>
<dbReference type="AlphaFoldDB" id="A0A0A2UUH1"/>
<dbReference type="GO" id="GO:0009401">
    <property type="term" value="P:phosphoenolpyruvate-dependent sugar phosphotransferase system"/>
    <property type="evidence" value="ECO:0007669"/>
    <property type="project" value="UniProtKB-KW"/>
</dbReference>
<dbReference type="SUPFAM" id="SSF55594">
    <property type="entry name" value="HPr-like"/>
    <property type="match status" value="1"/>
</dbReference>
<gene>
    <name evidence="9" type="ORF">N780_18260</name>
</gene>
<evidence type="ECO:0000313" key="10">
    <source>
        <dbReference type="Proteomes" id="UP000030153"/>
    </source>
</evidence>
<dbReference type="PANTHER" id="PTHR33705:SF2">
    <property type="entry name" value="PHOSPHOCARRIER PROTEIN NPR"/>
    <property type="match status" value="1"/>
</dbReference>
<dbReference type="RefSeq" id="WP_036782354.1">
    <property type="nucleotide sequence ID" value="NZ_AVBG01000005.1"/>
</dbReference>
<dbReference type="NCBIfam" id="TIGR01003">
    <property type="entry name" value="PTS_HPr_family"/>
    <property type="match status" value="1"/>
</dbReference>
<dbReference type="PROSITE" id="PS00589">
    <property type="entry name" value="PTS_HPR_SER"/>
    <property type="match status" value="1"/>
</dbReference>
<dbReference type="InterPro" id="IPR002114">
    <property type="entry name" value="PTS_HPr_Ser_P_site"/>
</dbReference>
<comment type="subcellular location">
    <subcellularLocation>
        <location evidence="2">Cytoplasm</location>
    </subcellularLocation>
</comment>
<comment type="similarity">
    <text evidence="3">Belongs to the HPr family.</text>
</comment>